<comment type="similarity">
    <text evidence="3">Belongs to the HARBI1 family.</text>
</comment>
<feature type="domain" description="DDE Tnp4" evidence="8">
    <location>
        <begin position="125"/>
        <end position="238"/>
    </location>
</feature>
<evidence type="ECO:0000313" key="9">
    <source>
        <dbReference type="EMBL" id="CAK1594285.1"/>
    </source>
</evidence>
<keyword evidence="7" id="KW-0539">Nucleus</keyword>
<reference evidence="9 10" key="1">
    <citation type="submission" date="2023-11" db="EMBL/GenBank/DDBJ databases">
        <authorList>
            <person name="Hedman E."/>
            <person name="Englund M."/>
            <person name="Stromberg M."/>
            <person name="Nyberg Akerstrom W."/>
            <person name="Nylinder S."/>
            <person name="Jareborg N."/>
            <person name="Kallberg Y."/>
            <person name="Kronander E."/>
        </authorList>
    </citation>
    <scope>NUCLEOTIDE SEQUENCE [LARGE SCALE GENOMIC DNA]</scope>
</reference>
<dbReference type="PANTHER" id="PTHR22930">
    <property type="match status" value="1"/>
</dbReference>
<dbReference type="EMBL" id="CAVLGL010000090">
    <property type="protein sequence ID" value="CAK1594285.1"/>
    <property type="molecule type" value="Genomic_DNA"/>
</dbReference>
<dbReference type="GO" id="GO:0016787">
    <property type="term" value="F:hydrolase activity"/>
    <property type="evidence" value="ECO:0007669"/>
    <property type="project" value="UniProtKB-KW"/>
</dbReference>
<name>A0AAV1LH74_9NEOP</name>
<evidence type="ECO:0000256" key="2">
    <source>
        <dbReference type="ARBA" id="ARBA00004123"/>
    </source>
</evidence>
<gene>
    <name evidence="9" type="ORF">PARMNEM_LOCUS13939</name>
</gene>
<evidence type="ECO:0000256" key="7">
    <source>
        <dbReference type="ARBA" id="ARBA00023242"/>
    </source>
</evidence>
<comment type="caution">
    <text evidence="9">The sequence shown here is derived from an EMBL/GenBank/DDBJ whole genome shotgun (WGS) entry which is preliminary data.</text>
</comment>
<accession>A0AAV1LH74</accession>
<keyword evidence="4" id="KW-0540">Nuclease</keyword>
<evidence type="ECO:0000259" key="8">
    <source>
        <dbReference type="Pfam" id="PF13359"/>
    </source>
</evidence>
<dbReference type="GO" id="GO:0046872">
    <property type="term" value="F:metal ion binding"/>
    <property type="evidence" value="ECO:0007669"/>
    <property type="project" value="UniProtKB-KW"/>
</dbReference>
<dbReference type="GO" id="GO:0004518">
    <property type="term" value="F:nuclease activity"/>
    <property type="evidence" value="ECO:0007669"/>
    <property type="project" value="UniProtKB-KW"/>
</dbReference>
<comment type="cofactor">
    <cofactor evidence="1">
        <name>a divalent metal cation</name>
        <dbReference type="ChEBI" id="CHEBI:60240"/>
    </cofactor>
</comment>
<evidence type="ECO:0000256" key="6">
    <source>
        <dbReference type="ARBA" id="ARBA00022801"/>
    </source>
</evidence>
<dbReference type="AlphaFoldDB" id="A0AAV1LH74"/>
<dbReference type="Proteomes" id="UP001314205">
    <property type="component" value="Unassembled WGS sequence"/>
</dbReference>
<dbReference type="Pfam" id="PF13359">
    <property type="entry name" value="DDE_Tnp_4"/>
    <property type="match status" value="1"/>
</dbReference>
<dbReference type="PANTHER" id="PTHR22930:SF269">
    <property type="entry name" value="NUCLEASE HARBI1-LIKE PROTEIN"/>
    <property type="match status" value="1"/>
</dbReference>
<evidence type="ECO:0000256" key="5">
    <source>
        <dbReference type="ARBA" id="ARBA00022723"/>
    </source>
</evidence>
<keyword evidence="10" id="KW-1185">Reference proteome</keyword>
<dbReference type="GO" id="GO:0005634">
    <property type="term" value="C:nucleus"/>
    <property type="evidence" value="ECO:0007669"/>
    <property type="project" value="UniProtKB-SubCell"/>
</dbReference>
<evidence type="ECO:0000313" key="10">
    <source>
        <dbReference type="Proteomes" id="UP001314205"/>
    </source>
</evidence>
<organism evidence="9 10">
    <name type="scientific">Parnassius mnemosyne</name>
    <name type="common">clouded apollo</name>
    <dbReference type="NCBI Taxonomy" id="213953"/>
    <lineage>
        <taxon>Eukaryota</taxon>
        <taxon>Metazoa</taxon>
        <taxon>Ecdysozoa</taxon>
        <taxon>Arthropoda</taxon>
        <taxon>Hexapoda</taxon>
        <taxon>Insecta</taxon>
        <taxon>Pterygota</taxon>
        <taxon>Neoptera</taxon>
        <taxon>Endopterygota</taxon>
        <taxon>Lepidoptera</taxon>
        <taxon>Glossata</taxon>
        <taxon>Ditrysia</taxon>
        <taxon>Papilionoidea</taxon>
        <taxon>Papilionidae</taxon>
        <taxon>Parnassiinae</taxon>
        <taxon>Parnassini</taxon>
        <taxon>Parnassius</taxon>
        <taxon>Driopa</taxon>
    </lineage>
</organism>
<keyword evidence="6" id="KW-0378">Hydrolase</keyword>
<evidence type="ECO:0000256" key="4">
    <source>
        <dbReference type="ARBA" id="ARBA00022722"/>
    </source>
</evidence>
<dbReference type="InterPro" id="IPR027806">
    <property type="entry name" value="HARBI1_dom"/>
</dbReference>
<proteinExistence type="inferred from homology"/>
<protein>
    <recommendedName>
        <fullName evidence="8">DDE Tnp4 domain-containing protein</fullName>
    </recommendedName>
</protein>
<comment type="subcellular location">
    <subcellularLocation>
        <location evidence="2">Nucleus</location>
    </subcellularLocation>
</comment>
<evidence type="ECO:0000256" key="3">
    <source>
        <dbReference type="ARBA" id="ARBA00006958"/>
    </source>
</evidence>
<sequence>MKELELYPDRFQTFYGMEKETYNILLNKLRTRLTKQWTKFSEPISPEERLLITLRYFASGNSFKALSYYFLRGPTSNRRIVHETSQVIWELLQPEYMPIPTTNKWIEVENRFYDLWNLPNCIGAVDGKHIMIQCPPRSGSAYYNYKGYYSIVLQGVVDADSMFICIDIGELGRNSDGRVLKESSFGNALAHGNLNLPEPSPLPGEEINFPFYYVGDEAYALTKNFMKPYTRNQLTNERRMLIIVFHVVANQWSVHSEC</sequence>
<keyword evidence="5" id="KW-0479">Metal-binding</keyword>
<evidence type="ECO:0000256" key="1">
    <source>
        <dbReference type="ARBA" id="ARBA00001968"/>
    </source>
</evidence>
<dbReference type="InterPro" id="IPR045249">
    <property type="entry name" value="HARBI1-like"/>
</dbReference>